<dbReference type="KEGG" id="fcy:FRACYDRAFT_263919"/>
<dbReference type="SUPFAM" id="SSF103473">
    <property type="entry name" value="MFS general substrate transporter"/>
    <property type="match status" value="1"/>
</dbReference>
<feature type="transmembrane region" description="Helical" evidence="7">
    <location>
        <begin position="513"/>
        <end position="534"/>
    </location>
</feature>
<evidence type="ECO:0000256" key="1">
    <source>
        <dbReference type="ARBA" id="ARBA00004141"/>
    </source>
</evidence>
<feature type="transmembrane region" description="Helical" evidence="7">
    <location>
        <begin position="186"/>
        <end position="209"/>
    </location>
</feature>
<evidence type="ECO:0000313" key="9">
    <source>
        <dbReference type="Proteomes" id="UP000095751"/>
    </source>
</evidence>
<keyword evidence="2" id="KW-0813">Transport</keyword>
<dbReference type="Pfam" id="PF07690">
    <property type="entry name" value="MFS_1"/>
    <property type="match status" value="1"/>
</dbReference>
<keyword evidence="4 7" id="KW-1133">Transmembrane helix</keyword>
<accession>A0A1E7EWV5</accession>
<dbReference type="InterPro" id="IPR044770">
    <property type="entry name" value="MFS_spinster-like"/>
</dbReference>
<organism evidence="8 9">
    <name type="scientific">Fragilariopsis cylindrus CCMP1102</name>
    <dbReference type="NCBI Taxonomy" id="635003"/>
    <lineage>
        <taxon>Eukaryota</taxon>
        <taxon>Sar</taxon>
        <taxon>Stramenopiles</taxon>
        <taxon>Ochrophyta</taxon>
        <taxon>Bacillariophyta</taxon>
        <taxon>Bacillariophyceae</taxon>
        <taxon>Bacillariophycidae</taxon>
        <taxon>Bacillariales</taxon>
        <taxon>Bacillariaceae</taxon>
        <taxon>Fragilariopsis</taxon>
    </lineage>
</organism>
<feature type="transmembrane region" description="Helical" evidence="7">
    <location>
        <begin position="450"/>
        <end position="468"/>
    </location>
</feature>
<keyword evidence="5 7" id="KW-0472">Membrane</keyword>
<feature type="transmembrane region" description="Helical" evidence="7">
    <location>
        <begin position="265"/>
        <end position="287"/>
    </location>
</feature>
<keyword evidence="9" id="KW-1185">Reference proteome</keyword>
<evidence type="ECO:0000256" key="4">
    <source>
        <dbReference type="ARBA" id="ARBA00022989"/>
    </source>
</evidence>
<comment type="similarity">
    <text evidence="6">Belongs to the major facilitator superfamily. Spinster (TC 2.A.1.49) family.</text>
</comment>
<sequence>MTMNENSSSNRKQKRYKLTTCRVVKLFSILSTILLQVNLSASFSLSSSSSSSSSALISTIPASKFVPSCSAINRLRLDMHSFNHNNRRSTLIMSNADDDRDVETDSSIITTSIESSNSKTDDDKNKIQNWFFALVLPLQLVYVSNQWSRSSIYYLVDFSSGNNGVGNTADPFKAMNVAIGFSEGQYGLLASLAFTALFAVASLGAGAAADRYDLGWSVATVGTAFSTTYTEVLSWRIMMGLFCAFATPTAYTLIAEKVPKDRLSLATSIYGTGVAFGGALASLSILLDNELGWSQALLVIGGAGFFSAIAVALALPSDDKNVKSSSQLDENKDGGDADESYSFVEGVSIALDTTRAKWIFGGSFLRFSSGLCIGVWSAPYFRGAFPDNASDYAVAQALITAVAGSASGLIGGAAADYLSSALKKKNSAENKINENSVDTDDNPDEFGARLWVPVVGSLLAAPAWYLAIHSTESFQGAMVWLTIEYFVAECWFGPTISTLLSTVPTKVGGTAQGLFTLTGAIANLSPTFLGYLYGQASSGTGNGVETTSSELLPILLSTGVCFGYVSSAFCFAMGARSPPPLPATMAIKSKSN</sequence>
<dbReference type="Gene3D" id="1.20.1250.20">
    <property type="entry name" value="MFS general substrate transporter like domains"/>
    <property type="match status" value="1"/>
</dbReference>
<evidence type="ECO:0000313" key="8">
    <source>
        <dbReference type="EMBL" id="OEU10285.1"/>
    </source>
</evidence>
<evidence type="ECO:0000256" key="7">
    <source>
        <dbReference type="SAM" id="Phobius"/>
    </source>
</evidence>
<feature type="transmembrane region" description="Helical" evidence="7">
    <location>
        <begin position="233"/>
        <end position="253"/>
    </location>
</feature>
<feature type="transmembrane region" description="Helical" evidence="7">
    <location>
        <begin position="364"/>
        <end position="381"/>
    </location>
</feature>
<evidence type="ECO:0000256" key="6">
    <source>
        <dbReference type="ARBA" id="ARBA00024338"/>
    </source>
</evidence>
<dbReference type="PANTHER" id="PTHR23505">
    <property type="entry name" value="SPINSTER"/>
    <property type="match status" value="1"/>
</dbReference>
<dbReference type="EMBL" id="KV784373">
    <property type="protein sequence ID" value="OEU10285.1"/>
    <property type="molecule type" value="Genomic_DNA"/>
</dbReference>
<dbReference type="OrthoDB" id="3639251at2759"/>
<feature type="transmembrane region" description="Helical" evidence="7">
    <location>
        <begin position="474"/>
        <end position="492"/>
    </location>
</feature>
<reference evidence="8 9" key="1">
    <citation type="submission" date="2016-09" db="EMBL/GenBank/DDBJ databases">
        <title>Extensive genetic diversity and differential bi-allelic expression allows diatom success in the polar Southern Ocean.</title>
        <authorList>
            <consortium name="DOE Joint Genome Institute"/>
            <person name="Mock T."/>
            <person name="Otillar R.P."/>
            <person name="Strauss J."/>
            <person name="Dupont C."/>
            <person name="Frickenhaus S."/>
            <person name="Maumus F."/>
            <person name="Mcmullan M."/>
            <person name="Sanges R."/>
            <person name="Schmutz J."/>
            <person name="Toseland A."/>
            <person name="Valas R."/>
            <person name="Veluchamy A."/>
            <person name="Ward B.J."/>
            <person name="Allen A."/>
            <person name="Barry K."/>
            <person name="Falciatore A."/>
            <person name="Ferrante M."/>
            <person name="Fortunato A.E."/>
            <person name="Gloeckner G."/>
            <person name="Gruber A."/>
            <person name="Hipkin R."/>
            <person name="Janech M."/>
            <person name="Kroth P."/>
            <person name="Leese F."/>
            <person name="Lindquist E."/>
            <person name="Lyon B.R."/>
            <person name="Martin J."/>
            <person name="Mayer C."/>
            <person name="Parker M."/>
            <person name="Quesneville H."/>
            <person name="Raymond J."/>
            <person name="Uhlig C."/>
            <person name="Valentin K.U."/>
            <person name="Worden A.Z."/>
            <person name="Armbrust E.V."/>
            <person name="Bowler C."/>
            <person name="Green B."/>
            <person name="Moulton V."/>
            <person name="Van Oosterhout C."/>
            <person name="Grigoriev I."/>
        </authorList>
    </citation>
    <scope>NUCLEOTIDE SEQUENCE [LARGE SCALE GENOMIC DNA]</scope>
    <source>
        <strain evidence="8 9">CCMP1102</strain>
    </source>
</reference>
<feature type="transmembrane region" description="Helical" evidence="7">
    <location>
        <begin position="393"/>
        <end position="415"/>
    </location>
</feature>
<dbReference type="InterPro" id="IPR036259">
    <property type="entry name" value="MFS_trans_sf"/>
</dbReference>
<dbReference type="PANTHER" id="PTHR23505:SF52">
    <property type="entry name" value="MAJOR FACILITATOR SUPERFAMILY PROTEIN"/>
    <property type="match status" value="1"/>
</dbReference>
<feature type="transmembrane region" description="Helical" evidence="7">
    <location>
        <begin position="127"/>
        <end position="144"/>
    </location>
</feature>
<gene>
    <name evidence="8" type="ORF">FRACYDRAFT_263919</name>
</gene>
<dbReference type="InParanoid" id="A0A1E7EWV5"/>
<name>A0A1E7EWV5_9STRA</name>
<comment type="subcellular location">
    <subcellularLocation>
        <location evidence="1">Membrane</location>
        <topology evidence="1">Multi-pass membrane protein</topology>
    </subcellularLocation>
</comment>
<dbReference type="Proteomes" id="UP000095751">
    <property type="component" value="Unassembled WGS sequence"/>
</dbReference>
<dbReference type="GO" id="GO:0022857">
    <property type="term" value="F:transmembrane transporter activity"/>
    <property type="evidence" value="ECO:0007669"/>
    <property type="project" value="InterPro"/>
</dbReference>
<proteinExistence type="inferred from homology"/>
<feature type="transmembrane region" description="Helical" evidence="7">
    <location>
        <begin position="293"/>
        <end position="315"/>
    </location>
</feature>
<dbReference type="InterPro" id="IPR011701">
    <property type="entry name" value="MFS"/>
</dbReference>
<dbReference type="GO" id="GO:0016020">
    <property type="term" value="C:membrane"/>
    <property type="evidence" value="ECO:0007669"/>
    <property type="project" value="UniProtKB-SubCell"/>
</dbReference>
<keyword evidence="3 7" id="KW-0812">Transmembrane</keyword>
<evidence type="ECO:0000256" key="3">
    <source>
        <dbReference type="ARBA" id="ARBA00022692"/>
    </source>
</evidence>
<feature type="transmembrane region" description="Helical" evidence="7">
    <location>
        <begin position="554"/>
        <end position="575"/>
    </location>
</feature>
<protein>
    <submittedName>
        <fullName evidence="8">Putative major facilitator superfamily transporter</fullName>
    </submittedName>
</protein>
<evidence type="ECO:0000256" key="2">
    <source>
        <dbReference type="ARBA" id="ARBA00022448"/>
    </source>
</evidence>
<dbReference type="AlphaFoldDB" id="A0A1E7EWV5"/>
<evidence type="ECO:0000256" key="5">
    <source>
        <dbReference type="ARBA" id="ARBA00023136"/>
    </source>
</evidence>